<organism evidence="2 3">
    <name type="scientific">Araneus ventricosus</name>
    <name type="common">Orbweaver spider</name>
    <name type="synonym">Epeira ventricosa</name>
    <dbReference type="NCBI Taxonomy" id="182803"/>
    <lineage>
        <taxon>Eukaryota</taxon>
        <taxon>Metazoa</taxon>
        <taxon>Ecdysozoa</taxon>
        <taxon>Arthropoda</taxon>
        <taxon>Chelicerata</taxon>
        <taxon>Arachnida</taxon>
        <taxon>Araneae</taxon>
        <taxon>Araneomorphae</taxon>
        <taxon>Entelegynae</taxon>
        <taxon>Araneoidea</taxon>
        <taxon>Araneidae</taxon>
        <taxon>Araneus</taxon>
    </lineage>
</organism>
<evidence type="ECO:0000313" key="2">
    <source>
        <dbReference type="EMBL" id="GBN76683.1"/>
    </source>
</evidence>
<dbReference type="InterPro" id="IPR036397">
    <property type="entry name" value="RNaseH_sf"/>
</dbReference>
<accession>A0A4Y2RLW6</accession>
<evidence type="ECO:0000313" key="3">
    <source>
        <dbReference type="Proteomes" id="UP000499080"/>
    </source>
</evidence>
<dbReference type="GO" id="GO:0003676">
    <property type="term" value="F:nucleic acid binding"/>
    <property type="evidence" value="ECO:0007669"/>
    <property type="project" value="InterPro"/>
</dbReference>
<dbReference type="PANTHER" id="PTHR47326">
    <property type="entry name" value="TRANSPOSABLE ELEMENT TC3 TRANSPOSASE-LIKE PROTEIN"/>
    <property type="match status" value="1"/>
</dbReference>
<name>A0A4Y2RLW6_ARAVE</name>
<proteinExistence type="predicted"/>
<evidence type="ECO:0000313" key="1">
    <source>
        <dbReference type="EMBL" id="GBN76641.1"/>
    </source>
</evidence>
<comment type="caution">
    <text evidence="2">The sequence shown here is derived from an EMBL/GenBank/DDBJ whole genome shotgun (WGS) entry which is preliminary data.</text>
</comment>
<dbReference type="Proteomes" id="UP000499080">
    <property type="component" value="Unassembled WGS sequence"/>
</dbReference>
<dbReference type="EMBL" id="BGPR01145945">
    <property type="protein sequence ID" value="GBN76683.1"/>
    <property type="molecule type" value="Genomic_DNA"/>
</dbReference>
<protein>
    <recommendedName>
        <fullName evidence="4">Tc1-like transposase DDE domain-containing protein</fullName>
    </recommendedName>
</protein>
<dbReference type="EMBL" id="BGPR01145924">
    <property type="protein sequence ID" value="GBN76641.1"/>
    <property type="molecule type" value="Genomic_DNA"/>
</dbReference>
<dbReference type="PANTHER" id="PTHR47326:SF1">
    <property type="entry name" value="HTH PSQ-TYPE DOMAIN-CONTAINING PROTEIN"/>
    <property type="match status" value="1"/>
</dbReference>
<evidence type="ECO:0008006" key="4">
    <source>
        <dbReference type="Google" id="ProtNLM"/>
    </source>
</evidence>
<keyword evidence="3" id="KW-1185">Reference proteome</keyword>
<sequence>MREIISSERYITILEQFVSIQLALEDRPRIEWFMQDGARPHCTEKVFRFLDEYFGYRVIALDYPKFTSTGMDWPPHSPDLTPCDYFLWGALKDTAYGNHPSMLDELESAICVACNSISVETLKDVTSNFILRLRHLIFSNGEHFENIVFRLQRLLDFFLDCLQRTSFSAYSAIC</sequence>
<dbReference type="OrthoDB" id="9986190at2759"/>
<reference evidence="2 3" key="1">
    <citation type="journal article" date="2019" name="Sci. Rep.">
        <title>Orb-weaving spider Araneus ventricosus genome elucidates the spidroin gene catalogue.</title>
        <authorList>
            <person name="Kono N."/>
            <person name="Nakamura H."/>
            <person name="Ohtoshi R."/>
            <person name="Moran D.A.P."/>
            <person name="Shinohara A."/>
            <person name="Yoshida Y."/>
            <person name="Fujiwara M."/>
            <person name="Mori M."/>
            <person name="Tomita M."/>
            <person name="Arakawa K."/>
        </authorList>
    </citation>
    <scope>NUCLEOTIDE SEQUENCE [LARGE SCALE GENOMIC DNA]</scope>
</reference>
<dbReference type="AlphaFoldDB" id="A0A4Y2RLW6"/>
<gene>
    <name evidence="2" type="ORF">AVEN_166399_1</name>
    <name evidence="1" type="ORF">AVEN_29291_1</name>
</gene>
<dbReference type="Gene3D" id="3.30.420.10">
    <property type="entry name" value="Ribonuclease H-like superfamily/Ribonuclease H"/>
    <property type="match status" value="1"/>
</dbReference>